<evidence type="ECO:0000259" key="3">
    <source>
        <dbReference type="Pfam" id="PF01551"/>
    </source>
</evidence>
<dbReference type="Pfam" id="PF01551">
    <property type="entry name" value="Peptidase_M23"/>
    <property type="match status" value="1"/>
</dbReference>
<feature type="region of interest" description="Disordered" evidence="2">
    <location>
        <begin position="110"/>
        <end position="129"/>
    </location>
</feature>
<evidence type="ECO:0000256" key="1">
    <source>
        <dbReference type="ARBA" id="ARBA00022729"/>
    </source>
</evidence>
<proteinExistence type="predicted"/>
<dbReference type="InterPro" id="IPR016047">
    <property type="entry name" value="M23ase_b-sheet_dom"/>
</dbReference>
<dbReference type="SUPFAM" id="SSF51261">
    <property type="entry name" value="Duplicated hybrid motif"/>
    <property type="match status" value="1"/>
</dbReference>
<dbReference type="InterPro" id="IPR011055">
    <property type="entry name" value="Dup_hybrid_motif"/>
</dbReference>
<dbReference type="Gene3D" id="2.70.70.10">
    <property type="entry name" value="Glucose Permease (Domain IIA)"/>
    <property type="match status" value="1"/>
</dbReference>
<evidence type="ECO:0000313" key="5">
    <source>
        <dbReference type="Proteomes" id="UP000294739"/>
    </source>
</evidence>
<accession>A0A4R5DGH9</accession>
<feature type="domain" description="M23ase beta-sheet core" evidence="3">
    <location>
        <begin position="335"/>
        <end position="433"/>
    </location>
</feature>
<dbReference type="PANTHER" id="PTHR21666:SF289">
    <property type="entry name" value="L-ALA--D-GLU ENDOPEPTIDASE"/>
    <property type="match status" value="1"/>
</dbReference>
<feature type="compositionally biased region" description="Basic and acidic residues" evidence="2">
    <location>
        <begin position="275"/>
        <end position="294"/>
    </location>
</feature>
<keyword evidence="1" id="KW-0732">Signal</keyword>
<feature type="region of interest" description="Disordered" evidence="2">
    <location>
        <begin position="275"/>
        <end position="323"/>
    </location>
</feature>
<name>A0A4R5DGH9_9ACTN</name>
<dbReference type="InterPro" id="IPR050570">
    <property type="entry name" value="Cell_wall_metabolism_enzyme"/>
</dbReference>
<dbReference type="CDD" id="cd12797">
    <property type="entry name" value="M23_peptidase"/>
    <property type="match status" value="1"/>
</dbReference>
<comment type="caution">
    <text evidence="4">The sequence shown here is derived from an EMBL/GenBank/DDBJ whole genome shotgun (WGS) entry which is preliminary data.</text>
</comment>
<dbReference type="Proteomes" id="UP000294739">
    <property type="component" value="Unassembled WGS sequence"/>
</dbReference>
<dbReference type="GO" id="GO:0004222">
    <property type="term" value="F:metalloendopeptidase activity"/>
    <property type="evidence" value="ECO:0007669"/>
    <property type="project" value="TreeGrafter"/>
</dbReference>
<reference evidence="4 5" key="1">
    <citation type="submission" date="2019-03" db="EMBL/GenBank/DDBJ databases">
        <title>Draft genome sequences of novel Actinobacteria.</title>
        <authorList>
            <person name="Sahin N."/>
            <person name="Ay H."/>
            <person name="Saygin H."/>
        </authorList>
    </citation>
    <scope>NUCLEOTIDE SEQUENCE [LARGE SCALE GENOMIC DNA]</scope>
    <source>
        <strain evidence="4 5">5K138</strain>
    </source>
</reference>
<sequence>MRAPCRYSHWLYTGQTSLTVAADDPGQEEPRVRKRSLGAIMTAAAVGCVTWGVPSSTVATPAASTGTTSIGTDASDIRGQASLLPADGQVPSVEEAATDLEAAQAEFEAAQQTEQEAQQRAEAASQASLDAATAAREAVARAERARGQVTDAEQAAEQARRSLGQLAANAYMNNSELGSLVQLGAADPTEFQSQSTGINELMRVQETMIRQAAESQAEATNAADRANGHVKAADEAAAAAAELSEQADAALAEAESATQQASEVLREVRDIHEAAQRAAEERAEAENQPDRGDGDDGGTDTPPPTGDGTFARPSTGPITSPYGMRVHPVTGVYKLHSGTDFGASCGSGVHAAYPGTIESTGYEGAYGNQITISHGTIGGMEVTTTYNHLSAFSSSPGQTVAAGELIGRVGTTGSSTGCHLHFEVLVNGEFTDPMGWLS</sequence>
<dbReference type="AlphaFoldDB" id="A0A4R5DGH9"/>
<dbReference type="InParanoid" id="A0A4R5DGH9"/>
<dbReference type="OrthoDB" id="1099523at2"/>
<dbReference type="EMBL" id="SMKZ01000012">
    <property type="protein sequence ID" value="TDE10934.1"/>
    <property type="molecule type" value="Genomic_DNA"/>
</dbReference>
<evidence type="ECO:0000313" key="4">
    <source>
        <dbReference type="EMBL" id="TDE10934.1"/>
    </source>
</evidence>
<organism evidence="4 5">
    <name type="scientific">Jiangella asiatica</name>
    <dbReference type="NCBI Taxonomy" id="2530372"/>
    <lineage>
        <taxon>Bacteria</taxon>
        <taxon>Bacillati</taxon>
        <taxon>Actinomycetota</taxon>
        <taxon>Actinomycetes</taxon>
        <taxon>Jiangellales</taxon>
        <taxon>Jiangellaceae</taxon>
        <taxon>Jiangella</taxon>
    </lineage>
</organism>
<protein>
    <submittedName>
        <fullName evidence="4">M23 family metallopeptidase</fullName>
    </submittedName>
</protein>
<dbReference type="PANTHER" id="PTHR21666">
    <property type="entry name" value="PEPTIDASE-RELATED"/>
    <property type="match status" value="1"/>
</dbReference>
<evidence type="ECO:0000256" key="2">
    <source>
        <dbReference type="SAM" id="MobiDB-lite"/>
    </source>
</evidence>
<keyword evidence="5" id="KW-1185">Reference proteome</keyword>
<gene>
    <name evidence="4" type="ORF">E1269_10655</name>
</gene>